<dbReference type="OMA" id="LYPDLRM"/>
<dbReference type="InterPro" id="IPR005174">
    <property type="entry name" value="KIB1-4_b-propeller"/>
</dbReference>
<dbReference type="Gramene" id="TraesNOR6A03G03391900.1">
    <property type="protein sequence ID" value="TraesNOR6A03G03391900.1.CDS1"/>
    <property type="gene ID" value="TraesNOR6A03G03391900"/>
</dbReference>
<dbReference type="PANTHER" id="PTHR33110">
    <property type="entry name" value="F-BOX/KELCH-REPEAT PROTEIN-RELATED"/>
    <property type="match status" value="1"/>
</dbReference>
<dbReference type="Gramene" id="TraesJUL6A03G03385210.1">
    <property type="protein sequence ID" value="TraesJUL6A03G03385210.1.CDS1"/>
    <property type="gene ID" value="TraesJUL6A03G03385210"/>
</dbReference>
<dbReference type="Pfam" id="PF03478">
    <property type="entry name" value="Beta-prop_KIB1-4"/>
    <property type="match status" value="1"/>
</dbReference>
<sequence>MALRGWSHFAPDLLVTVSGDLTELADIARFRSVCTTWRDAGVDAAAAPPSQPPWLLLPSSPSPLFFNPSEDRLYRNIRLPVPAADAHRRRRRRRLSASPHGWILAVDPTDLAASLLHPFTGSVRPLPPLPAFFAETDDLAWDLSPHSIMASCGEVVLVCALDPLADSWAPVPAMPDCNVSSINYAGGDFFVFEEDACRTTIVDSITLAVTAVIQPPPQVDLPTEARVVVAGEELFLLVKSKWMYVFTDDVDFSKAFCVNHRSTNPAWQELTSIGERALFVDPLHGFAVGTTAGFTNLESNTVYSVTTKEASRSSSVKYSVSAFNLQSRTSKKLACRLNELDTAQRGGAAASWIIPRVNEG</sequence>
<dbReference type="Gramene" id="TraesLAC6A03G03314960.1">
    <property type="protein sequence ID" value="TraesLAC6A03G03314960.1.CDS1"/>
    <property type="gene ID" value="TraesLAC6A03G03314960"/>
</dbReference>
<dbReference type="RefSeq" id="XP_044403781.1">
    <property type="nucleotide sequence ID" value="XM_044547846.1"/>
</dbReference>
<dbReference type="OrthoDB" id="623851at2759"/>
<dbReference type="Gramene" id="TraesCAD_scaffold_012920_01G000100.1">
    <property type="protein sequence ID" value="TraesCAD_scaffold_012920_01G000100.1"/>
    <property type="gene ID" value="TraesCAD_scaffold_012920_01G000100"/>
</dbReference>
<reference evidence="2" key="1">
    <citation type="submission" date="2018-08" db="EMBL/GenBank/DDBJ databases">
        <authorList>
            <person name="Rossello M."/>
        </authorList>
    </citation>
    <scope>NUCLEOTIDE SEQUENCE [LARGE SCALE GENOMIC DNA]</scope>
    <source>
        <strain evidence="2">cv. Chinese Spring</strain>
    </source>
</reference>
<dbReference type="GeneID" id="123127968"/>
<accession>A0A3B6NSP6</accession>
<evidence type="ECO:0000259" key="1">
    <source>
        <dbReference type="Pfam" id="PF03478"/>
    </source>
</evidence>
<organism evidence="2">
    <name type="scientific">Triticum aestivum</name>
    <name type="common">Wheat</name>
    <dbReference type="NCBI Taxonomy" id="4565"/>
    <lineage>
        <taxon>Eukaryota</taxon>
        <taxon>Viridiplantae</taxon>
        <taxon>Streptophyta</taxon>
        <taxon>Embryophyta</taxon>
        <taxon>Tracheophyta</taxon>
        <taxon>Spermatophyta</taxon>
        <taxon>Magnoliopsida</taxon>
        <taxon>Liliopsida</taxon>
        <taxon>Poales</taxon>
        <taxon>Poaceae</taxon>
        <taxon>BOP clade</taxon>
        <taxon>Pooideae</taxon>
        <taxon>Triticodae</taxon>
        <taxon>Triticeae</taxon>
        <taxon>Triticinae</taxon>
        <taxon>Triticum</taxon>
    </lineage>
</organism>
<dbReference type="Gramene" id="TraesJAG6A03G03352340.1">
    <property type="protein sequence ID" value="TraesJAG6A03G03352340.1.CDS1"/>
    <property type="gene ID" value="TraesJAG6A03G03352340"/>
</dbReference>
<dbReference type="Gramene" id="TraesCS6A03G0686600.1">
    <property type="protein sequence ID" value="TraesCS6A03G0686600.1.CDS1"/>
    <property type="gene ID" value="TraesCS6A03G0686600"/>
</dbReference>
<dbReference type="Gramene" id="TraesCS6A02G254200.1">
    <property type="protein sequence ID" value="TraesCS6A02G254200.1.cds1"/>
    <property type="gene ID" value="TraesCS6A02G254200"/>
</dbReference>
<evidence type="ECO:0000313" key="2">
    <source>
        <dbReference type="EnsemblPlants" id="TraesCS6A02G254200.1.cds1"/>
    </source>
</evidence>
<dbReference type="EnsemblPlants" id="TraesCS6A02G254200.1">
    <property type="protein sequence ID" value="TraesCS6A02G254200.1.cds1"/>
    <property type="gene ID" value="TraesCS6A02G254200"/>
</dbReference>
<dbReference type="Gramene" id="TraesSTA6A03G03349180.1">
    <property type="protein sequence ID" value="TraesSTA6A03G03349180.1.CDS1"/>
    <property type="gene ID" value="TraesSTA6A03G03349180"/>
</dbReference>
<evidence type="ECO:0000313" key="3">
    <source>
        <dbReference type="Proteomes" id="UP000019116"/>
    </source>
</evidence>
<gene>
    <name evidence="2" type="primary">LOC123127968</name>
</gene>
<dbReference type="Gramene" id="TraesCLE_scaffold_034234_01G000100.1">
    <property type="protein sequence ID" value="TraesCLE_scaffold_034234_01G000100.1"/>
    <property type="gene ID" value="TraesCLE_scaffold_034234_01G000100"/>
</dbReference>
<dbReference type="PANTHER" id="PTHR33110:SF35">
    <property type="entry name" value="OS02G0671200 PROTEIN"/>
    <property type="match status" value="1"/>
</dbReference>
<keyword evidence="3" id="KW-1185">Reference proteome</keyword>
<protein>
    <recommendedName>
        <fullName evidence="1">KIB1-4 beta-propeller domain-containing protein</fullName>
    </recommendedName>
</protein>
<proteinExistence type="predicted"/>
<dbReference type="Gramene" id="TraesPARA_EIv1.0_1954610.1">
    <property type="protein sequence ID" value="TraesPARA_EIv1.0_1954610.1.CDS1"/>
    <property type="gene ID" value="TraesPARA_EIv1.0_1954610"/>
</dbReference>
<dbReference type="Proteomes" id="UP000019116">
    <property type="component" value="Chromosome 6A"/>
</dbReference>
<dbReference type="Gramene" id="TraesLDM6A03G03361970.1">
    <property type="protein sequence ID" value="TraesLDM6A03G03361970.1.CDS1"/>
    <property type="gene ID" value="TraesLDM6A03G03361970"/>
</dbReference>
<name>A0A3B6NSP6_WHEAT</name>
<reference evidence="2" key="2">
    <citation type="submission" date="2018-10" db="UniProtKB">
        <authorList>
            <consortium name="EnsemblPlants"/>
        </authorList>
    </citation>
    <scope>IDENTIFICATION</scope>
</reference>
<dbReference type="AlphaFoldDB" id="A0A3B6NSP6"/>
<dbReference type="KEGG" id="taes:123127968"/>
<feature type="domain" description="KIB1-4 beta-propeller" evidence="1">
    <location>
        <begin position="65"/>
        <end position="309"/>
    </location>
</feature>
<dbReference type="Gramene" id="TraesRN6A0100663600.1">
    <property type="protein sequence ID" value="TraesRN6A0100663600.1"/>
    <property type="gene ID" value="TraesRN6A0100663600"/>
</dbReference>
<dbReference type="Gramene" id="TraesWEE_scaffold_014916_01G000100.1">
    <property type="protein sequence ID" value="TraesWEE_scaffold_014916_01G000100.1"/>
    <property type="gene ID" value="TraesWEE_scaffold_014916_01G000100"/>
</dbReference>
<dbReference type="Gramene" id="TraesMAC6A03G03358170.1">
    <property type="protein sequence ID" value="TraesMAC6A03G03358170.1.CDS1"/>
    <property type="gene ID" value="TraesMAC6A03G03358170"/>
</dbReference>